<evidence type="ECO:0000313" key="1">
    <source>
        <dbReference type="EMBL" id="MBR0667331.1"/>
    </source>
</evidence>
<keyword evidence="2" id="KW-1185">Reference proteome</keyword>
<gene>
    <name evidence="1" type="ORF">GXW71_23440</name>
</gene>
<sequence length="206" mass="23212">MYVNLRRYPRIGAGKDAIEHSARNELLPELQKEPGFKGYCAFWDEGGAGVSVSIFEDHEAAHRSTATARQWVMRHQDFFPERGEEFTGECFVHEVSRDLEPRAGEVRQSPYVLIRMLDKVPGTQDTRAFVEQRTLPMITRSPGFKGVYMVRNDREEGRAAVVTLFDSRPHAEACHARAVELLQEGLPAVTITRILQGESVILGNGD</sequence>
<dbReference type="Proteomes" id="UP001196870">
    <property type="component" value="Unassembled WGS sequence"/>
</dbReference>
<organism evidence="1 2">
    <name type="scientific">Plastoroseomonas hellenica</name>
    <dbReference type="NCBI Taxonomy" id="2687306"/>
    <lineage>
        <taxon>Bacteria</taxon>
        <taxon>Pseudomonadati</taxon>
        <taxon>Pseudomonadota</taxon>
        <taxon>Alphaproteobacteria</taxon>
        <taxon>Acetobacterales</taxon>
        <taxon>Acetobacteraceae</taxon>
        <taxon>Plastoroseomonas</taxon>
    </lineage>
</organism>
<dbReference type="RefSeq" id="WP_211855113.1">
    <property type="nucleotide sequence ID" value="NZ_JAAGBB010000033.1"/>
</dbReference>
<dbReference type="EMBL" id="JAAGBB010000033">
    <property type="protein sequence ID" value="MBR0667331.1"/>
    <property type="molecule type" value="Genomic_DNA"/>
</dbReference>
<reference evidence="2" key="1">
    <citation type="journal article" date="2021" name="Syst. Appl. Microbiol.">
        <title>Roseomonas hellenica sp. nov., isolated from roots of wild-growing Alkanna tinctoria.</title>
        <authorList>
            <person name="Rat A."/>
            <person name="Naranjo H.D."/>
            <person name="Lebbe L."/>
            <person name="Cnockaert M."/>
            <person name="Krigas N."/>
            <person name="Grigoriadou K."/>
            <person name="Maloupa E."/>
            <person name="Willems A."/>
        </authorList>
    </citation>
    <scope>NUCLEOTIDE SEQUENCE [LARGE SCALE GENOMIC DNA]</scope>
    <source>
        <strain evidence="2">LMG 31523</strain>
    </source>
</reference>
<evidence type="ECO:0000313" key="2">
    <source>
        <dbReference type="Proteomes" id="UP001196870"/>
    </source>
</evidence>
<comment type="caution">
    <text evidence="1">The sequence shown here is derived from an EMBL/GenBank/DDBJ whole genome shotgun (WGS) entry which is preliminary data.</text>
</comment>
<protein>
    <recommendedName>
        <fullName evidence="3">ABM domain-containing protein</fullName>
    </recommendedName>
</protein>
<evidence type="ECO:0008006" key="3">
    <source>
        <dbReference type="Google" id="ProtNLM"/>
    </source>
</evidence>
<proteinExistence type="predicted"/>
<name>A0ABS5F494_9PROT</name>
<accession>A0ABS5F494</accession>